<gene>
    <name evidence="2" type="primary">GYG1</name>
    <name evidence="2" type="ORF">FJT64_007587</name>
</gene>
<feature type="region of interest" description="Disordered" evidence="1">
    <location>
        <begin position="1"/>
        <end position="41"/>
    </location>
</feature>
<comment type="caution">
    <text evidence="2">The sequence shown here is derived from an EMBL/GenBank/DDBJ whole genome shotgun (WGS) entry which is preliminary data.</text>
</comment>
<protein>
    <submittedName>
        <fullName evidence="2">Glycogenin-1</fullName>
    </submittedName>
</protein>
<reference evidence="2 3" key="1">
    <citation type="submission" date="2019-07" db="EMBL/GenBank/DDBJ databases">
        <title>Draft genome assembly of a fouling barnacle, Amphibalanus amphitrite (Darwin, 1854): The first reference genome for Thecostraca.</title>
        <authorList>
            <person name="Kim W."/>
        </authorList>
    </citation>
    <scope>NUCLEOTIDE SEQUENCE [LARGE SCALE GENOMIC DNA]</scope>
    <source>
        <strain evidence="2">SNU_AA5</strain>
        <tissue evidence="2">Soma without cirri and trophi</tissue>
    </source>
</reference>
<dbReference type="AlphaFoldDB" id="A0A6A4VJZ2"/>
<accession>A0A6A4VJZ2</accession>
<organism evidence="2 3">
    <name type="scientific">Amphibalanus amphitrite</name>
    <name type="common">Striped barnacle</name>
    <name type="synonym">Balanus amphitrite</name>
    <dbReference type="NCBI Taxonomy" id="1232801"/>
    <lineage>
        <taxon>Eukaryota</taxon>
        <taxon>Metazoa</taxon>
        <taxon>Ecdysozoa</taxon>
        <taxon>Arthropoda</taxon>
        <taxon>Crustacea</taxon>
        <taxon>Multicrustacea</taxon>
        <taxon>Cirripedia</taxon>
        <taxon>Thoracica</taxon>
        <taxon>Thoracicalcarea</taxon>
        <taxon>Balanomorpha</taxon>
        <taxon>Balanoidea</taxon>
        <taxon>Balanidae</taxon>
        <taxon>Amphibalaninae</taxon>
        <taxon>Amphibalanus</taxon>
    </lineage>
</organism>
<proteinExistence type="predicted"/>
<keyword evidence="3" id="KW-1185">Reference proteome</keyword>
<dbReference type="EMBL" id="VIIS01001657">
    <property type="protein sequence ID" value="KAF0294806.1"/>
    <property type="molecule type" value="Genomic_DNA"/>
</dbReference>
<sequence>MNGGKKVSRSQSLVCAAQMNSEDIPEAENTEKKAGNGDLVTGMTELQLSKEKAAAEDRKRREAWERGQMDYMGSDSFENILRKINQTLARKIPIGNGDKE</sequence>
<dbReference type="Proteomes" id="UP000440578">
    <property type="component" value="Unassembled WGS sequence"/>
</dbReference>
<evidence type="ECO:0000313" key="3">
    <source>
        <dbReference type="Proteomes" id="UP000440578"/>
    </source>
</evidence>
<evidence type="ECO:0000256" key="1">
    <source>
        <dbReference type="SAM" id="MobiDB-lite"/>
    </source>
</evidence>
<name>A0A6A4VJZ2_AMPAM</name>
<evidence type="ECO:0000313" key="2">
    <source>
        <dbReference type="EMBL" id="KAF0294806.1"/>
    </source>
</evidence>
<feature type="compositionally biased region" description="Polar residues" evidence="1">
    <location>
        <begin position="9"/>
        <end position="21"/>
    </location>
</feature>